<dbReference type="STRING" id="1643428.GCA_001442855_02052"/>
<dbReference type="SMART" id="SM00471">
    <property type="entry name" value="HDc"/>
    <property type="match status" value="1"/>
</dbReference>
<gene>
    <name evidence="2" type="ORF">JGI1_02095</name>
</gene>
<accession>A0A0S4NBF8</accession>
<dbReference type="Gene3D" id="1.10.3210.10">
    <property type="entry name" value="Hypothetical protein af1432"/>
    <property type="match status" value="2"/>
</dbReference>
<evidence type="ECO:0000313" key="2">
    <source>
        <dbReference type="EMBL" id="CUU08490.1"/>
    </source>
</evidence>
<evidence type="ECO:0000313" key="3">
    <source>
        <dbReference type="Proteomes" id="UP000320623"/>
    </source>
</evidence>
<dbReference type="SUPFAM" id="SSF109604">
    <property type="entry name" value="HD-domain/PDEase-like"/>
    <property type="match status" value="1"/>
</dbReference>
<keyword evidence="2" id="KW-0378">Hydrolase</keyword>
<dbReference type="EMBL" id="FAOO01000022">
    <property type="protein sequence ID" value="CUU08490.1"/>
    <property type="molecule type" value="Genomic_DNA"/>
</dbReference>
<dbReference type="RefSeq" id="WP_140945807.1">
    <property type="nucleotide sequence ID" value="NZ_FAOO01000022.1"/>
</dbReference>
<dbReference type="CDD" id="cd00077">
    <property type="entry name" value="HDc"/>
    <property type="match status" value="1"/>
</dbReference>
<dbReference type="Proteomes" id="UP000320623">
    <property type="component" value="Unassembled WGS sequence"/>
</dbReference>
<dbReference type="OrthoDB" id="9801160at2"/>
<sequence>MPTYEDALKLLFEYTESENLRKHAFAVESAMRAYAKKFGEDEEKWAIVGLLHDFDYEKFPTPDQHPWVGSKILEERGYPEDIRKAILGHANYTGIPRDTLMAKVLYACDELCGFITAVALVRPNKKLDEVTVESVKKKLKDKAFARSVNREDIYKGAEELGVPLDEHIQFVIDAMKSIADKLGL</sequence>
<protein>
    <submittedName>
        <fullName evidence="2">Metal dependent phosphohydrolase</fullName>
    </submittedName>
</protein>
<dbReference type="GO" id="GO:0016787">
    <property type="term" value="F:hydrolase activity"/>
    <property type="evidence" value="ECO:0007669"/>
    <property type="project" value="UniProtKB-KW"/>
</dbReference>
<dbReference type="InterPro" id="IPR006675">
    <property type="entry name" value="HDIG_dom"/>
</dbReference>
<dbReference type="AlphaFoldDB" id="A0A0S4NBF8"/>
<dbReference type="Pfam" id="PF01966">
    <property type="entry name" value="HD"/>
    <property type="match status" value="1"/>
</dbReference>
<keyword evidence="3" id="KW-1185">Reference proteome</keyword>
<name>A0A0S4NBF8_9BACT</name>
<reference evidence="3" key="1">
    <citation type="submission" date="2015-11" db="EMBL/GenBank/DDBJ databases">
        <authorList>
            <person name="Varghese N."/>
        </authorList>
    </citation>
    <scope>NUCLEOTIDE SEQUENCE [LARGE SCALE GENOMIC DNA]</scope>
</reference>
<dbReference type="PANTHER" id="PTHR38659">
    <property type="entry name" value="METAL-DEPENDENT PHOSPHOHYDROLASE"/>
    <property type="match status" value="1"/>
</dbReference>
<dbReference type="InterPro" id="IPR003607">
    <property type="entry name" value="HD/PDEase_dom"/>
</dbReference>
<dbReference type="InterPro" id="IPR006674">
    <property type="entry name" value="HD_domain"/>
</dbReference>
<dbReference type="NCBIfam" id="TIGR00277">
    <property type="entry name" value="HDIG"/>
    <property type="match status" value="1"/>
</dbReference>
<organism evidence="2 3">
    <name type="scientific">Candidatus Thermokryptus mobilis</name>
    <dbReference type="NCBI Taxonomy" id="1643428"/>
    <lineage>
        <taxon>Bacteria</taxon>
        <taxon>Pseudomonadati</taxon>
        <taxon>Candidatus Kryptoniota</taxon>
        <taxon>Candidatus Thermokryptus</taxon>
    </lineage>
</organism>
<proteinExistence type="predicted"/>
<evidence type="ECO:0000259" key="1">
    <source>
        <dbReference type="SMART" id="SM00471"/>
    </source>
</evidence>
<feature type="domain" description="HD/PDEase" evidence="1">
    <location>
        <begin position="16"/>
        <end position="123"/>
    </location>
</feature>
<dbReference type="PANTHER" id="PTHR38659:SF1">
    <property type="entry name" value="METAL DEPENDENT PHOSPHOHYDROLASE"/>
    <property type="match status" value="1"/>
</dbReference>